<dbReference type="CDD" id="cd16276">
    <property type="entry name" value="metallo-hydrolase-like_MBL-fold"/>
    <property type="match status" value="1"/>
</dbReference>
<keyword evidence="1" id="KW-0732">Signal</keyword>
<dbReference type="EMBL" id="FTNF01000029">
    <property type="protein sequence ID" value="SIR94073.1"/>
    <property type="molecule type" value="Genomic_DNA"/>
</dbReference>
<evidence type="ECO:0000259" key="2">
    <source>
        <dbReference type="SMART" id="SM00849"/>
    </source>
</evidence>
<dbReference type="STRING" id="1198245.SAMN05444858_12943"/>
<keyword evidence="4" id="KW-1185">Reference proteome</keyword>
<name>A0A1N7F117_9ACTN</name>
<sequence length="353" mass="38279">MSNAAFPQRSLRIPRRTLLRAAGAMTAAGSAATLLGGLPAAAATTTGTAPVPPAAKGPAIPAKGYLVEELGDDLYWLTDGMYQMMFLVSDEGVIAVDAPPTLGNNILRAIREVTPRPVTDVVYSHHHADHIGAAVLYPSTARRYAHVDAAEILSRVKDPNRPAPTHTFATSREVRRGNQRLELSYQGPNHSPGNLFVYAPRQKTLMLVDVIFPGWVPFAYLAVSSDIPGWVTAHERALEYPFQKLIGGHLTRLGTRDDVVVQQEYIADVRATTEAAYADVDFGAILDSVDQENGWAIFNAYLDAVVTRASEDLVPRWVDRLGGADVFTKSSVFTMAEAIRLDYGSLGPFGIRP</sequence>
<reference evidence="3 4" key="1">
    <citation type="submission" date="2017-01" db="EMBL/GenBank/DDBJ databases">
        <authorList>
            <person name="Mah S.A."/>
            <person name="Swanson W.J."/>
            <person name="Moy G.W."/>
            <person name="Vacquier V.D."/>
        </authorList>
    </citation>
    <scope>NUCLEOTIDE SEQUENCE [LARGE SCALE GENOMIC DNA]</scope>
    <source>
        <strain evidence="3 4">DSM 45758</strain>
    </source>
</reference>
<dbReference type="InterPro" id="IPR006311">
    <property type="entry name" value="TAT_signal"/>
</dbReference>
<dbReference type="OrthoDB" id="5240502at2"/>
<dbReference type="Gene3D" id="3.60.15.10">
    <property type="entry name" value="Ribonuclease Z/Hydroxyacylglutathione hydrolase-like"/>
    <property type="match status" value="1"/>
</dbReference>
<dbReference type="SMART" id="SM00849">
    <property type="entry name" value="Lactamase_B"/>
    <property type="match status" value="1"/>
</dbReference>
<evidence type="ECO:0000313" key="3">
    <source>
        <dbReference type="EMBL" id="SIR94073.1"/>
    </source>
</evidence>
<dbReference type="PANTHER" id="PTHR42951">
    <property type="entry name" value="METALLO-BETA-LACTAMASE DOMAIN-CONTAINING"/>
    <property type="match status" value="1"/>
</dbReference>
<gene>
    <name evidence="3" type="ORF">SAMN05444858_12943</name>
</gene>
<accession>A0A1N7F117</accession>
<dbReference type="PROSITE" id="PS51318">
    <property type="entry name" value="TAT"/>
    <property type="match status" value="1"/>
</dbReference>
<dbReference type="InterPro" id="IPR036866">
    <property type="entry name" value="RibonucZ/Hydroxyglut_hydro"/>
</dbReference>
<dbReference type="InterPro" id="IPR050855">
    <property type="entry name" value="NDM-1-like"/>
</dbReference>
<organism evidence="3 4">
    <name type="scientific">Micromonospora avicenniae</name>
    <dbReference type="NCBI Taxonomy" id="1198245"/>
    <lineage>
        <taxon>Bacteria</taxon>
        <taxon>Bacillati</taxon>
        <taxon>Actinomycetota</taxon>
        <taxon>Actinomycetes</taxon>
        <taxon>Micromonosporales</taxon>
        <taxon>Micromonosporaceae</taxon>
        <taxon>Micromonospora</taxon>
    </lineage>
</organism>
<evidence type="ECO:0000313" key="4">
    <source>
        <dbReference type="Proteomes" id="UP000186004"/>
    </source>
</evidence>
<dbReference type="InterPro" id="IPR001279">
    <property type="entry name" value="Metallo-B-lactamas"/>
</dbReference>
<feature type="chain" id="PRO_5013043226" evidence="1">
    <location>
        <begin position="43"/>
        <end position="353"/>
    </location>
</feature>
<proteinExistence type="predicted"/>
<feature type="signal peptide" evidence="1">
    <location>
        <begin position="1"/>
        <end position="42"/>
    </location>
</feature>
<dbReference type="Pfam" id="PF00753">
    <property type="entry name" value="Lactamase_B"/>
    <property type="match status" value="1"/>
</dbReference>
<dbReference type="SUPFAM" id="SSF56281">
    <property type="entry name" value="Metallo-hydrolase/oxidoreductase"/>
    <property type="match status" value="1"/>
</dbReference>
<evidence type="ECO:0000256" key="1">
    <source>
        <dbReference type="SAM" id="SignalP"/>
    </source>
</evidence>
<dbReference type="PANTHER" id="PTHR42951:SF22">
    <property type="entry name" value="METALLO BETA-LACTAMASE SUPERFAMILY LIPOPROTEIN"/>
    <property type="match status" value="1"/>
</dbReference>
<feature type="domain" description="Metallo-beta-lactamase" evidence="2">
    <location>
        <begin position="82"/>
        <end position="249"/>
    </location>
</feature>
<dbReference type="Proteomes" id="UP000186004">
    <property type="component" value="Unassembled WGS sequence"/>
</dbReference>
<dbReference type="AlphaFoldDB" id="A0A1N7F117"/>
<protein>
    <submittedName>
        <fullName evidence="3">Glyoxylase, beta-lactamase superfamily II</fullName>
    </submittedName>
</protein>
<dbReference type="RefSeq" id="WP_076473763.1">
    <property type="nucleotide sequence ID" value="NZ_FTNF01000029.1"/>
</dbReference>